<dbReference type="OrthoDB" id="9773828at2"/>
<evidence type="ECO:0000313" key="3">
    <source>
        <dbReference type="Proteomes" id="UP000070058"/>
    </source>
</evidence>
<dbReference type="SUPFAM" id="SSF51430">
    <property type="entry name" value="NAD(P)-linked oxidoreductase"/>
    <property type="match status" value="1"/>
</dbReference>
<gene>
    <name evidence="2" type="ORF">AXK11_09060</name>
</gene>
<dbReference type="PRINTS" id="PR00069">
    <property type="entry name" value="ALDKETRDTASE"/>
</dbReference>
<protein>
    <recommendedName>
        <fullName evidence="1">NADP-dependent oxidoreductase domain-containing protein</fullName>
    </recommendedName>
</protein>
<dbReference type="STRING" id="1548207.AXK11_09060"/>
<dbReference type="GO" id="GO:0016491">
    <property type="term" value="F:oxidoreductase activity"/>
    <property type="evidence" value="ECO:0007669"/>
    <property type="project" value="InterPro"/>
</dbReference>
<sequence length="256" mass="27922">MGTGAAYRTPHAEVEEALRVGLSLGMRAIDTAENYGKGGDVERVVGRAITGQREQVYLITKVDPKNATSRQAIRHSCERSLRNLGTDYIDLYLLHWPVENLSLVVNEFEALKAEGLIRNWGVSNFYLGDMERLYAIPGGKHCAVNQVGYSLADRKIEAQGLVDWAAKRRLPLMAHSPLGRVGKLMQSPIMGEVAARHGVSTSAVAAAWTMRSGSVISIPGSPRVKYARENARAAELTLDAADLAKLDQAFPVRPLS</sequence>
<keyword evidence="3" id="KW-1185">Reference proteome</keyword>
<proteinExistence type="predicted"/>
<dbReference type="InterPro" id="IPR020471">
    <property type="entry name" value="AKR"/>
</dbReference>
<reference evidence="3" key="1">
    <citation type="submission" date="2016-02" db="EMBL/GenBank/DDBJ databases">
        <authorList>
            <person name="Sanders J.G."/>
            <person name="Lin J.Y."/>
            <person name="Wertz J.T."/>
            <person name="Russell J.A."/>
            <person name="Moreau C.S."/>
            <person name="Powell S."/>
        </authorList>
    </citation>
    <scope>NUCLEOTIDE SEQUENCE [LARGE SCALE GENOMIC DNA]</scope>
    <source>
        <strain evidence="3">CAG34</strain>
    </source>
</reference>
<dbReference type="Gene3D" id="3.20.20.100">
    <property type="entry name" value="NADP-dependent oxidoreductase domain"/>
    <property type="match status" value="1"/>
</dbReference>
<name>A0A139SHW1_9BACT</name>
<dbReference type="AlphaFoldDB" id="A0A139SHW1"/>
<dbReference type="PANTHER" id="PTHR43638:SF3">
    <property type="entry name" value="ALDEHYDE REDUCTASE"/>
    <property type="match status" value="1"/>
</dbReference>
<organism evidence="2 3">
    <name type="scientific">Cephaloticoccus primus</name>
    <dbReference type="NCBI Taxonomy" id="1548207"/>
    <lineage>
        <taxon>Bacteria</taxon>
        <taxon>Pseudomonadati</taxon>
        <taxon>Verrucomicrobiota</taxon>
        <taxon>Opitutia</taxon>
        <taxon>Opitutales</taxon>
        <taxon>Opitutaceae</taxon>
        <taxon>Cephaloticoccus</taxon>
    </lineage>
</organism>
<feature type="domain" description="NADP-dependent oxidoreductase" evidence="1">
    <location>
        <begin position="7"/>
        <end position="249"/>
    </location>
</feature>
<dbReference type="Proteomes" id="UP000070058">
    <property type="component" value="Unassembled WGS sequence"/>
</dbReference>
<comment type="caution">
    <text evidence="2">The sequence shown here is derived from an EMBL/GenBank/DDBJ whole genome shotgun (WGS) entry which is preliminary data.</text>
</comment>
<evidence type="ECO:0000259" key="1">
    <source>
        <dbReference type="Pfam" id="PF00248"/>
    </source>
</evidence>
<dbReference type="InterPro" id="IPR023210">
    <property type="entry name" value="NADP_OxRdtase_dom"/>
</dbReference>
<evidence type="ECO:0000313" key="2">
    <source>
        <dbReference type="EMBL" id="KXU34070.1"/>
    </source>
</evidence>
<dbReference type="PANTHER" id="PTHR43638">
    <property type="entry name" value="OXIDOREDUCTASE, ALDO/KETO REDUCTASE FAMILY PROTEIN"/>
    <property type="match status" value="1"/>
</dbReference>
<dbReference type="Pfam" id="PF00248">
    <property type="entry name" value="Aldo_ket_red"/>
    <property type="match status" value="1"/>
</dbReference>
<dbReference type="EMBL" id="LSZQ01000069">
    <property type="protein sequence ID" value="KXU34070.1"/>
    <property type="molecule type" value="Genomic_DNA"/>
</dbReference>
<accession>A0A139SHW1</accession>
<dbReference type="InterPro" id="IPR036812">
    <property type="entry name" value="NAD(P)_OxRdtase_dom_sf"/>
</dbReference>